<dbReference type="SUPFAM" id="SSF81324">
    <property type="entry name" value="Voltage-gated potassium channels"/>
    <property type="match status" value="1"/>
</dbReference>
<dbReference type="PRINTS" id="PR01320">
    <property type="entry name" value="KIRCHANNEL"/>
</dbReference>
<evidence type="ECO:0000256" key="5">
    <source>
        <dbReference type="ARBA" id="ARBA00022882"/>
    </source>
</evidence>
<dbReference type="Proteomes" id="UP001501410">
    <property type="component" value="Unassembled WGS sequence"/>
</dbReference>
<keyword evidence="10" id="KW-0407">Ion channel</keyword>
<evidence type="ECO:0000259" key="12">
    <source>
        <dbReference type="Pfam" id="PF07885"/>
    </source>
</evidence>
<dbReference type="EMBL" id="BAABEZ010000024">
    <property type="protein sequence ID" value="GAA4458687.1"/>
    <property type="molecule type" value="Genomic_DNA"/>
</dbReference>
<feature type="domain" description="Inward rectifier potassium channel C-terminal" evidence="13">
    <location>
        <begin position="165"/>
        <end position="305"/>
    </location>
</feature>
<evidence type="ECO:0000256" key="2">
    <source>
        <dbReference type="ARBA" id="ARBA00022448"/>
    </source>
</evidence>
<keyword evidence="6" id="KW-0630">Potassium</keyword>
<dbReference type="Pfam" id="PF17655">
    <property type="entry name" value="IRK_C"/>
    <property type="match status" value="1"/>
</dbReference>
<evidence type="ECO:0000256" key="6">
    <source>
        <dbReference type="ARBA" id="ARBA00022958"/>
    </source>
</evidence>
<keyword evidence="8" id="KW-0406">Ion transport</keyword>
<evidence type="ECO:0000256" key="7">
    <source>
        <dbReference type="ARBA" id="ARBA00022989"/>
    </source>
</evidence>
<keyword evidence="15" id="KW-1185">Reference proteome</keyword>
<evidence type="ECO:0000313" key="15">
    <source>
        <dbReference type="Proteomes" id="UP001501410"/>
    </source>
</evidence>
<accession>A0ABP8N2C1</accession>
<dbReference type="InterPro" id="IPR013099">
    <property type="entry name" value="K_chnl_dom"/>
</dbReference>
<dbReference type="InterPro" id="IPR016449">
    <property type="entry name" value="K_chnl_inward-rec_Kir"/>
</dbReference>
<dbReference type="PANTHER" id="PTHR11767:SF102">
    <property type="entry name" value="INWARDLY RECTIFYING POTASSIUM CHANNEL 1, ISOFORM F"/>
    <property type="match status" value="1"/>
</dbReference>
<feature type="transmembrane region" description="Helical" evidence="11">
    <location>
        <begin position="66"/>
        <end position="88"/>
    </location>
</feature>
<gene>
    <name evidence="14" type="ORF">GCM10023092_27370</name>
</gene>
<keyword evidence="3" id="KW-0633">Potassium transport</keyword>
<dbReference type="Gene3D" id="1.10.287.70">
    <property type="match status" value="1"/>
</dbReference>
<evidence type="ECO:0000256" key="3">
    <source>
        <dbReference type="ARBA" id="ARBA00022538"/>
    </source>
</evidence>
<dbReference type="Gene3D" id="2.60.40.1400">
    <property type="entry name" value="G protein-activated inward rectifier potassium channel 1"/>
    <property type="match status" value="1"/>
</dbReference>
<reference evidence="15" key="1">
    <citation type="journal article" date="2019" name="Int. J. Syst. Evol. Microbiol.">
        <title>The Global Catalogue of Microorganisms (GCM) 10K type strain sequencing project: providing services to taxonomists for standard genome sequencing and annotation.</title>
        <authorList>
            <consortium name="The Broad Institute Genomics Platform"/>
            <consortium name="The Broad Institute Genome Sequencing Center for Infectious Disease"/>
            <person name="Wu L."/>
            <person name="Ma J."/>
        </authorList>
    </citation>
    <scope>NUCLEOTIDE SEQUENCE [LARGE SCALE GENOMIC DNA]</scope>
    <source>
        <strain evidence="15">JCM 31921</strain>
    </source>
</reference>
<evidence type="ECO:0000256" key="9">
    <source>
        <dbReference type="ARBA" id="ARBA00023136"/>
    </source>
</evidence>
<evidence type="ECO:0000256" key="10">
    <source>
        <dbReference type="ARBA" id="ARBA00023303"/>
    </source>
</evidence>
<feature type="transmembrane region" description="Helical" evidence="11">
    <location>
        <begin position="134"/>
        <end position="156"/>
    </location>
</feature>
<comment type="caution">
    <text evidence="14">The sequence shown here is derived from an EMBL/GenBank/DDBJ whole genome shotgun (WGS) entry which is preliminary data.</text>
</comment>
<evidence type="ECO:0000256" key="1">
    <source>
        <dbReference type="ARBA" id="ARBA00004141"/>
    </source>
</evidence>
<evidence type="ECO:0000256" key="8">
    <source>
        <dbReference type="ARBA" id="ARBA00023065"/>
    </source>
</evidence>
<keyword evidence="7 11" id="KW-1133">Transmembrane helix</keyword>
<keyword evidence="9 11" id="KW-0472">Membrane</keyword>
<sequence>MRRYNMARERNNKRSIENSGFGSNTSAEGRRLVNKDGTLNLRKTGAGILERISWYHVLLRLSRARFLVVVFCFYTVINLLFACIYLAIGPQCLKGSSEVSGLSARFQQAFFFSSQTLTTVGYGHISPDGLTANVVASLESFMGIMSFALVTGLFFARFSRPRAYLVFSHNVLVSPYKTGKALMLRVASQRNNHLTDAEAQVTTAFHVIENGQRVTKFYQLPLEIAQINSLALSWTLVHVLDEESPFYNMSEQALRDSRLELMVTVKAFDDHYSNTVQQRTSYTAEELIYGARFNPAFRRSEDGGTTLLELDKINDYERVAV</sequence>
<dbReference type="PANTHER" id="PTHR11767">
    <property type="entry name" value="INWARD RECTIFIER POTASSIUM CHANNEL"/>
    <property type="match status" value="1"/>
</dbReference>
<evidence type="ECO:0000313" key="14">
    <source>
        <dbReference type="EMBL" id="GAA4458687.1"/>
    </source>
</evidence>
<feature type="domain" description="Potassium channel" evidence="12">
    <location>
        <begin position="80"/>
        <end position="158"/>
    </location>
</feature>
<comment type="subcellular location">
    <subcellularLocation>
        <location evidence="1">Membrane</location>
        <topology evidence="1">Multi-pass membrane protein</topology>
    </subcellularLocation>
</comment>
<dbReference type="InterPro" id="IPR013518">
    <property type="entry name" value="K_chnl_inward-rec_Kir_cyto"/>
</dbReference>
<dbReference type="SUPFAM" id="SSF81296">
    <property type="entry name" value="E set domains"/>
    <property type="match status" value="1"/>
</dbReference>
<protein>
    <submittedName>
        <fullName evidence="14">Ion channel</fullName>
    </submittedName>
</protein>
<dbReference type="InterPro" id="IPR014756">
    <property type="entry name" value="Ig_E-set"/>
</dbReference>
<evidence type="ECO:0000256" key="4">
    <source>
        <dbReference type="ARBA" id="ARBA00022692"/>
    </source>
</evidence>
<organism evidence="14 15">
    <name type="scientific">Rurimicrobium arvi</name>
    <dbReference type="NCBI Taxonomy" id="2049916"/>
    <lineage>
        <taxon>Bacteria</taxon>
        <taxon>Pseudomonadati</taxon>
        <taxon>Bacteroidota</taxon>
        <taxon>Chitinophagia</taxon>
        <taxon>Chitinophagales</taxon>
        <taxon>Chitinophagaceae</taxon>
        <taxon>Rurimicrobium</taxon>
    </lineage>
</organism>
<evidence type="ECO:0000256" key="11">
    <source>
        <dbReference type="SAM" id="Phobius"/>
    </source>
</evidence>
<dbReference type="Pfam" id="PF07885">
    <property type="entry name" value="Ion_trans_2"/>
    <property type="match status" value="1"/>
</dbReference>
<evidence type="ECO:0000259" key="13">
    <source>
        <dbReference type="Pfam" id="PF17655"/>
    </source>
</evidence>
<name>A0ABP8N2C1_9BACT</name>
<proteinExistence type="predicted"/>
<dbReference type="InterPro" id="IPR041647">
    <property type="entry name" value="IRK_C"/>
</dbReference>
<keyword evidence="2" id="KW-0813">Transport</keyword>
<keyword evidence="4 11" id="KW-0812">Transmembrane</keyword>
<keyword evidence="5" id="KW-0851">Voltage-gated channel</keyword>